<feature type="compositionally biased region" description="Acidic residues" evidence="10">
    <location>
        <begin position="283"/>
        <end position="323"/>
    </location>
</feature>
<feature type="region of interest" description="Disordered" evidence="10">
    <location>
        <begin position="72"/>
        <end position="169"/>
    </location>
</feature>
<feature type="region of interest" description="Disordered" evidence="10">
    <location>
        <begin position="1"/>
        <end position="59"/>
    </location>
</feature>
<feature type="compositionally biased region" description="Basic and acidic residues" evidence="10">
    <location>
        <begin position="87"/>
        <end position="96"/>
    </location>
</feature>
<keyword evidence="7" id="KW-0067">ATP-binding</keyword>
<dbReference type="GeneID" id="119636611"/>
<dbReference type="Gene3D" id="3.40.50.300">
    <property type="entry name" value="P-loop containing nucleotide triphosphate hydrolases"/>
    <property type="match status" value="1"/>
</dbReference>
<feature type="compositionally biased region" description="Basic and acidic residues" evidence="10">
    <location>
        <begin position="246"/>
        <end position="267"/>
    </location>
</feature>
<dbReference type="InterPro" id="IPR032319">
    <property type="entry name" value="CLP1_P"/>
</dbReference>
<keyword evidence="8" id="KW-0539">Nucleus</keyword>
<keyword evidence="3" id="KW-0698">rRNA processing</keyword>
<keyword evidence="6" id="KW-0418">Kinase</keyword>
<dbReference type="KEGG" id="gfs:119636611"/>
<dbReference type="InterPro" id="IPR057570">
    <property type="entry name" value="NOL9_C"/>
</dbReference>
<feature type="domain" description="NOL9 C-terminal" evidence="13">
    <location>
        <begin position="1056"/>
        <end position="1148"/>
    </location>
</feature>
<dbReference type="InterPro" id="IPR027417">
    <property type="entry name" value="P-loop_NTPase"/>
</dbReference>
<evidence type="ECO:0000259" key="13">
    <source>
        <dbReference type="Pfam" id="PF25467"/>
    </source>
</evidence>
<feature type="domain" description="Clp1 P-loop" evidence="11">
    <location>
        <begin position="833"/>
        <end position="980"/>
    </location>
</feature>
<dbReference type="InterPro" id="IPR057573">
    <property type="entry name" value="NOL9_N"/>
</dbReference>
<sequence length="1193" mass="137347">MHKNKEYSNQNSMPSKAHEQLKRKLQQIFKSKNEGPGDKTQERTNLMNYNGKKYTAGTLFLDQSPYAARKRNFDLDKNVNVDSNSANDHERCESKSTKTQSKCSAKSNKKSNNNKVGSSTSKPTSTLKKESNNSTVKGKVRQAGLSGNRNQIRTEKVKQQNLKTQPIVKKEKAGKNYKIVENEQGIEMDKTVMQQVKKEDHEQECKKRPLPAKMSNEPNKKVKIFRKKVDKSRNVYESDSETTDGCTDHFFSHSFERSRGGKSEGGRGDGPAVRSNVKNTYYYDDDEKYLYEENSDENEDEFTSDDDDDYLEDEQSDSDDDFDYISHSFESDQNETSYYFDSDDEGDVDYKPPKHFTEDLIIHKGTAYKRDLRPDDKVNFKIDICRAQIIELRDDEMVTKNVEQPRAYKKEELQKLNYKQRLNASNKDSNEVVQRQQQHQEWHQQQEQQQTYEQQHQEQYQGQQQYQRNDIRDECPQLVPIAEEPEDNLEETEESDYLCCEIHDSSMSDSNDSWISIDINDKYTLRDRKNNNAAKEMEEMCSVDVIDASDCACKPKENVTTATEKLSGEMCCDDKNQLPADKLSKFTDYNKESTVLITEFVDNASDTSVTEGGSTHATVSEDLNALIYNKLAENSAEERNQDLDHFRSIFCNAVMDNLVLVLLKDPFYIYGTIRLTLLTGNIDLYGHTPALYTELEVFSPRGCTIVEISPKCSEMNPNLSKDALIEFLKSYDTKFTTRDLKRLADTYNPKRDAVLLLKPNKESKQIKQQFKKFMEQNVFPNIKTLGIERPLYGSEYRLRCVINTSAPEEKCLRIPKEWHDFKLQSNSRVMIAGGKAVGKSTLLRFLINKFLPHLHNILLIDLDIGQPEIFVPQTVSCTTIKQPLIGPGFLLNLEPDFALAVGHINIVLCPHRYIHSVNDLIKYCLSKQEYCQIPWLINTMGYNKGFALELMSEITQQLMPTDVIQLQARKDINNFDFALFVDVLNNVPKRMFLDNYEKNAQASPIKPYVLHLWDSPVVEKENRHQKDWDMSAKDLRYANLLTRLSTTLTNTAEWLTDCKPMSAPLHRLKLVNLLENVSYTREELIKAIEASLVYLCHYREDDASLECCGVGVVRGIDHQIDQIYLVPATSITCLRRVNCLAIGEMPLPSTMFTYQGPRVKDTAPYVYNTVDANSSKSIKHFPRRLNETCFKKN</sequence>
<evidence type="ECO:0000259" key="12">
    <source>
        <dbReference type="Pfam" id="PF24419"/>
    </source>
</evidence>
<feature type="compositionally biased region" description="Low complexity" evidence="10">
    <location>
        <begin position="445"/>
        <end position="467"/>
    </location>
</feature>
<evidence type="ECO:0000256" key="5">
    <source>
        <dbReference type="ARBA" id="ARBA00022741"/>
    </source>
</evidence>
<dbReference type="PANTHER" id="PTHR12755:SF3">
    <property type="entry name" value="POLYNUCLEOTIDE 5'-HYDROXYL-KINASE NOL9"/>
    <property type="match status" value="1"/>
</dbReference>
<feature type="compositionally biased region" description="Basic and acidic residues" evidence="10">
    <location>
        <begin position="31"/>
        <end position="42"/>
    </location>
</feature>
<organism evidence="14 15">
    <name type="scientific">Glossina fuscipes</name>
    <dbReference type="NCBI Taxonomy" id="7396"/>
    <lineage>
        <taxon>Eukaryota</taxon>
        <taxon>Metazoa</taxon>
        <taxon>Ecdysozoa</taxon>
        <taxon>Arthropoda</taxon>
        <taxon>Hexapoda</taxon>
        <taxon>Insecta</taxon>
        <taxon>Pterygota</taxon>
        <taxon>Neoptera</taxon>
        <taxon>Endopterygota</taxon>
        <taxon>Diptera</taxon>
        <taxon>Brachycera</taxon>
        <taxon>Muscomorpha</taxon>
        <taxon>Hippoboscoidea</taxon>
        <taxon>Glossinidae</taxon>
        <taxon>Glossina</taxon>
    </lineage>
</organism>
<feature type="compositionally biased region" description="Basic and acidic residues" evidence="10">
    <location>
        <begin position="196"/>
        <end position="207"/>
    </location>
</feature>
<feature type="compositionally biased region" description="Polar residues" evidence="10">
    <location>
        <begin position="422"/>
        <end position="433"/>
    </location>
</feature>
<dbReference type="PANTHER" id="PTHR12755">
    <property type="entry name" value="CLEAVAGE/POLYADENYLATION FACTOR IA SUBUNIT CLP1P"/>
    <property type="match status" value="1"/>
</dbReference>
<dbReference type="GO" id="GO:0051731">
    <property type="term" value="F:polynucleotide 5'-hydroxyl-kinase activity"/>
    <property type="evidence" value="ECO:0007669"/>
    <property type="project" value="InterPro"/>
</dbReference>
<name>A0A9C5Z575_9MUSC</name>
<evidence type="ECO:0000313" key="15">
    <source>
        <dbReference type="RefSeq" id="XP_037888012.1"/>
    </source>
</evidence>
<dbReference type="GO" id="GO:0005524">
    <property type="term" value="F:ATP binding"/>
    <property type="evidence" value="ECO:0007669"/>
    <property type="project" value="UniProtKB-KW"/>
</dbReference>
<evidence type="ECO:0000256" key="2">
    <source>
        <dbReference type="ARBA" id="ARBA00011003"/>
    </source>
</evidence>
<evidence type="ECO:0000259" key="11">
    <source>
        <dbReference type="Pfam" id="PF16575"/>
    </source>
</evidence>
<gene>
    <name evidence="15 16" type="primary">LOC119636611</name>
</gene>
<dbReference type="GO" id="GO:0005730">
    <property type="term" value="C:nucleolus"/>
    <property type="evidence" value="ECO:0007669"/>
    <property type="project" value="UniProtKB-SubCell"/>
</dbReference>
<keyword evidence="5" id="KW-0547">Nucleotide-binding</keyword>
<comment type="subcellular location">
    <subcellularLocation>
        <location evidence="1">Nucleus</location>
        <location evidence="1">Nucleolus</location>
    </subcellularLocation>
</comment>
<evidence type="ECO:0000256" key="6">
    <source>
        <dbReference type="ARBA" id="ARBA00022777"/>
    </source>
</evidence>
<evidence type="ECO:0000256" key="4">
    <source>
        <dbReference type="ARBA" id="ARBA00022679"/>
    </source>
</evidence>
<dbReference type="SUPFAM" id="SSF52540">
    <property type="entry name" value="P-loop containing nucleoside triphosphate hydrolases"/>
    <property type="match status" value="1"/>
</dbReference>
<dbReference type="Pfam" id="PF25467">
    <property type="entry name" value="NOL9_C"/>
    <property type="match status" value="1"/>
</dbReference>
<feature type="region of interest" description="Disordered" evidence="10">
    <location>
        <begin position="194"/>
        <end position="353"/>
    </location>
</feature>
<keyword evidence="4" id="KW-0808">Transferase</keyword>
<feature type="domain" description="NOL9 N-terminal" evidence="12">
    <location>
        <begin position="649"/>
        <end position="802"/>
    </location>
</feature>
<feature type="compositionally biased region" description="Basic residues" evidence="10">
    <location>
        <begin position="221"/>
        <end position="230"/>
    </location>
</feature>
<evidence type="ECO:0000313" key="16">
    <source>
        <dbReference type="RefSeq" id="XP_037888013.1"/>
    </source>
</evidence>
<accession>A0A9C5Z575</accession>
<dbReference type="RefSeq" id="XP_037888013.1">
    <property type="nucleotide sequence ID" value="XM_038032085.1"/>
</dbReference>
<evidence type="ECO:0000313" key="14">
    <source>
        <dbReference type="Proteomes" id="UP000092443"/>
    </source>
</evidence>
<feature type="region of interest" description="Disordered" evidence="10">
    <location>
        <begin position="422"/>
        <end position="467"/>
    </location>
</feature>
<dbReference type="SUPFAM" id="SSF81995">
    <property type="entry name" value="beta-sandwich domain of Sec23/24"/>
    <property type="match status" value="1"/>
</dbReference>
<evidence type="ECO:0000256" key="3">
    <source>
        <dbReference type="ARBA" id="ARBA00022552"/>
    </source>
</evidence>
<evidence type="ECO:0000256" key="9">
    <source>
        <dbReference type="ARBA" id="ARBA00071212"/>
    </source>
</evidence>
<protein>
    <recommendedName>
        <fullName evidence="9">Polynucleotide 5'-hydroxyl-kinase NOL9</fullName>
    </recommendedName>
</protein>
<proteinExistence type="inferred from homology"/>
<feature type="compositionally biased region" description="Low complexity" evidence="10">
    <location>
        <begin position="101"/>
        <end position="126"/>
    </location>
</feature>
<evidence type="ECO:0000256" key="7">
    <source>
        <dbReference type="ARBA" id="ARBA00022840"/>
    </source>
</evidence>
<keyword evidence="14" id="KW-1185">Reference proteome</keyword>
<dbReference type="Pfam" id="PF16575">
    <property type="entry name" value="CLP1_P"/>
    <property type="match status" value="1"/>
</dbReference>
<comment type="similarity">
    <text evidence="2">Belongs to the Clp1 family. NOL9/GRC3 subfamily.</text>
</comment>
<dbReference type="GO" id="GO:0000448">
    <property type="term" value="P:cleavage in ITS2 between 5.8S rRNA and LSU-rRNA of tricistronic rRNA transcript (SSU-rRNA, 5.8S rRNA, LSU-rRNA)"/>
    <property type="evidence" value="ECO:0007669"/>
    <property type="project" value="TreeGrafter"/>
</dbReference>
<dbReference type="RefSeq" id="XP_037888012.1">
    <property type="nucleotide sequence ID" value="XM_038032084.1"/>
</dbReference>
<evidence type="ECO:0000256" key="1">
    <source>
        <dbReference type="ARBA" id="ARBA00004604"/>
    </source>
</evidence>
<dbReference type="InterPro" id="IPR045116">
    <property type="entry name" value="Clp1/Grc3"/>
</dbReference>
<dbReference type="Proteomes" id="UP000092443">
    <property type="component" value="Unplaced"/>
</dbReference>
<dbReference type="AlphaFoldDB" id="A0A9C5Z575"/>
<dbReference type="Pfam" id="PF24419">
    <property type="entry name" value="Cupin_NOL9"/>
    <property type="match status" value="1"/>
</dbReference>
<evidence type="ECO:0000256" key="10">
    <source>
        <dbReference type="SAM" id="MobiDB-lite"/>
    </source>
</evidence>
<reference evidence="15 16" key="1">
    <citation type="submission" date="2025-04" db="UniProtKB">
        <authorList>
            <consortium name="RefSeq"/>
        </authorList>
    </citation>
    <scope>IDENTIFICATION</scope>
    <source>
        <tissue evidence="15 16">Whole body pupa</tissue>
    </source>
</reference>
<evidence type="ECO:0000256" key="8">
    <source>
        <dbReference type="ARBA" id="ARBA00023242"/>
    </source>
</evidence>